<accession>A0ABW9A6Q1</accession>
<proteinExistence type="predicted"/>
<sequence length="72" mass="7689">MLLAGLLFISALTGGFLLAAPTVMTLASPSGSRRARNPAQRNKKQGRMRIAYTGASLPLHLPCSPSGNFYRD</sequence>
<organism evidence="2 3">
    <name type="scientific">Herbaspirillum lusitanum</name>
    <dbReference type="NCBI Taxonomy" id="213312"/>
    <lineage>
        <taxon>Bacteria</taxon>
        <taxon>Pseudomonadati</taxon>
        <taxon>Pseudomonadota</taxon>
        <taxon>Betaproteobacteria</taxon>
        <taxon>Burkholderiales</taxon>
        <taxon>Oxalobacteraceae</taxon>
        <taxon>Herbaspirillum</taxon>
    </lineage>
</organism>
<gene>
    <name evidence="2" type="ORF">PQR62_03630</name>
</gene>
<protein>
    <submittedName>
        <fullName evidence="2">Uncharacterized protein</fullName>
    </submittedName>
</protein>
<dbReference type="RefSeq" id="WP_408154915.1">
    <property type="nucleotide sequence ID" value="NZ_JAQQFM010000002.1"/>
</dbReference>
<keyword evidence="3" id="KW-1185">Reference proteome</keyword>
<feature type="region of interest" description="Disordered" evidence="1">
    <location>
        <begin position="28"/>
        <end position="47"/>
    </location>
</feature>
<evidence type="ECO:0000256" key="1">
    <source>
        <dbReference type="SAM" id="MobiDB-lite"/>
    </source>
</evidence>
<feature type="compositionally biased region" description="Basic residues" evidence="1">
    <location>
        <begin position="33"/>
        <end position="47"/>
    </location>
</feature>
<reference evidence="2 3" key="1">
    <citation type="journal article" date="2024" name="Chem. Sci.">
        <title>Discovery of megapolipeptins by genome mining of a Burkholderiales bacteria collection.</title>
        <authorList>
            <person name="Paulo B.S."/>
            <person name="Recchia M.J.J."/>
            <person name="Lee S."/>
            <person name="Fergusson C.H."/>
            <person name="Romanowski S.B."/>
            <person name="Hernandez A."/>
            <person name="Krull N."/>
            <person name="Liu D.Y."/>
            <person name="Cavanagh H."/>
            <person name="Bos A."/>
            <person name="Gray C.A."/>
            <person name="Murphy B.T."/>
            <person name="Linington R.G."/>
            <person name="Eustaquio A.S."/>
        </authorList>
    </citation>
    <scope>NUCLEOTIDE SEQUENCE [LARGE SCALE GENOMIC DNA]</scope>
    <source>
        <strain evidence="2 3">RL21-008-BIB-A</strain>
    </source>
</reference>
<name>A0ABW9A6Q1_9BURK</name>
<dbReference type="Proteomes" id="UP001629246">
    <property type="component" value="Unassembled WGS sequence"/>
</dbReference>
<evidence type="ECO:0000313" key="2">
    <source>
        <dbReference type="EMBL" id="MFL9923342.1"/>
    </source>
</evidence>
<dbReference type="EMBL" id="JAQQFM010000002">
    <property type="protein sequence ID" value="MFL9923342.1"/>
    <property type="molecule type" value="Genomic_DNA"/>
</dbReference>
<evidence type="ECO:0000313" key="3">
    <source>
        <dbReference type="Proteomes" id="UP001629246"/>
    </source>
</evidence>
<comment type="caution">
    <text evidence="2">The sequence shown here is derived from an EMBL/GenBank/DDBJ whole genome shotgun (WGS) entry which is preliminary data.</text>
</comment>